<dbReference type="SUPFAM" id="SSF51161">
    <property type="entry name" value="Trimeric LpxA-like enzymes"/>
    <property type="match status" value="1"/>
</dbReference>
<comment type="similarity">
    <text evidence="1">Belongs to the transferase hexapeptide repeat family.</text>
</comment>
<keyword evidence="2" id="KW-0808">Transferase</keyword>
<dbReference type="Proteomes" id="UP000192906">
    <property type="component" value="Unassembled WGS sequence"/>
</dbReference>
<reference evidence="3" key="1">
    <citation type="submission" date="2017-04" db="EMBL/GenBank/DDBJ databases">
        <authorList>
            <person name="Varghese N."/>
            <person name="Submissions S."/>
        </authorList>
    </citation>
    <scope>NUCLEOTIDE SEQUENCE [LARGE SCALE GENOMIC DNA]</scope>
    <source>
        <strain evidence="3">K3S</strain>
    </source>
</reference>
<keyword evidence="3" id="KW-1185">Reference proteome</keyword>
<dbReference type="OrthoDB" id="9782091at2"/>
<evidence type="ECO:0000313" key="2">
    <source>
        <dbReference type="EMBL" id="SMF33922.1"/>
    </source>
</evidence>
<dbReference type="Gene3D" id="2.160.10.10">
    <property type="entry name" value="Hexapeptide repeat proteins"/>
    <property type="match status" value="1"/>
</dbReference>
<organism evidence="2 3">
    <name type="scientific">Desulfovibrio gilichinskyi</name>
    <dbReference type="NCBI Taxonomy" id="1519643"/>
    <lineage>
        <taxon>Bacteria</taxon>
        <taxon>Pseudomonadati</taxon>
        <taxon>Thermodesulfobacteriota</taxon>
        <taxon>Desulfovibrionia</taxon>
        <taxon>Desulfovibrionales</taxon>
        <taxon>Desulfovibrionaceae</taxon>
        <taxon>Desulfovibrio</taxon>
    </lineage>
</organism>
<dbReference type="Pfam" id="PF00132">
    <property type="entry name" value="Hexapep"/>
    <property type="match status" value="1"/>
</dbReference>
<dbReference type="PANTHER" id="PTHR43300:SF4">
    <property type="entry name" value="ACYL-[ACYL-CARRIER-PROTEIN]--UDP-N-ACETYLGLUCOSAMINE O-ACYLTRANSFERASE"/>
    <property type="match status" value="1"/>
</dbReference>
<evidence type="ECO:0000256" key="1">
    <source>
        <dbReference type="ARBA" id="ARBA00007274"/>
    </source>
</evidence>
<dbReference type="InterPro" id="IPR011004">
    <property type="entry name" value="Trimer_LpxA-like_sf"/>
</dbReference>
<dbReference type="STRING" id="1519643.SAMN06295933_2941"/>
<dbReference type="EMBL" id="FWZU01000005">
    <property type="protein sequence ID" value="SMF33922.1"/>
    <property type="molecule type" value="Genomic_DNA"/>
</dbReference>
<dbReference type="GO" id="GO:0016740">
    <property type="term" value="F:transferase activity"/>
    <property type="evidence" value="ECO:0007669"/>
    <property type="project" value="UniProtKB-KW"/>
</dbReference>
<name>A0A1X7EHF8_9BACT</name>
<accession>A0A1X7EHF8</accession>
<dbReference type="PANTHER" id="PTHR43300">
    <property type="entry name" value="ACETYLTRANSFERASE"/>
    <property type="match status" value="1"/>
</dbReference>
<dbReference type="InterPro" id="IPR001451">
    <property type="entry name" value="Hexapep"/>
</dbReference>
<evidence type="ECO:0000313" key="3">
    <source>
        <dbReference type="Proteomes" id="UP000192906"/>
    </source>
</evidence>
<proteinExistence type="inferred from homology"/>
<dbReference type="AlphaFoldDB" id="A0A1X7EHF8"/>
<gene>
    <name evidence="2" type="ORF">SAMN06295933_2941</name>
</gene>
<dbReference type="RefSeq" id="WP_085103554.1">
    <property type="nucleotide sequence ID" value="NZ_FWZU01000005.1"/>
</dbReference>
<dbReference type="InterPro" id="IPR050179">
    <property type="entry name" value="Trans_hexapeptide_repeat"/>
</dbReference>
<protein>
    <submittedName>
        <fullName evidence="2">Transferase hexapeptide (Six repeat-containing protein)</fullName>
    </submittedName>
</protein>
<dbReference type="CDD" id="cd03358">
    <property type="entry name" value="LbH_WxcM_N_like"/>
    <property type="match status" value="1"/>
</dbReference>
<sequence length="198" mass="21370">MGFIHPTAVIDQDSSIGENTYIWQNVHIRSQAKIGSECIVGKGSFLDIESVVGNRVKIQNYVNIFRGVTIEDGVMVGPSVCFTNDMFPRAINLDGTLQDCNDWKCFKTRVKTGAGIGAGSIIVCNTTIGKWAIVGAGSVVTRDVPDYALVYGNPARVKGFVCPCGHKLDKRLKIGEVEEVTCSACKTKISLPACPELI</sequence>